<dbReference type="EMBL" id="PNRE01000057">
    <property type="protein sequence ID" value="PMR68924.1"/>
    <property type="molecule type" value="Genomic_DNA"/>
</dbReference>
<dbReference type="SUPFAM" id="SSF141868">
    <property type="entry name" value="EAL domain-like"/>
    <property type="match status" value="1"/>
</dbReference>
<keyword evidence="3" id="KW-1185">Reference proteome</keyword>
<dbReference type="OrthoDB" id="1673646at2"/>
<protein>
    <submittedName>
        <fullName evidence="2">Diguanylate phosphodiesterase</fullName>
    </submittedName>
</protein>
<dbReference type="InterPro" id="IPR001633">
    <property type="entry name" value="EAL_dom"/>
</dbReference>
<dbReference type="Proteomes" id="UP000235346">
    <property type="component" value="Unassembled WGS sequence"/>
</dbReference>
<dbReference type="InterPro" id="IPR003018">
    <property type="entry name" value="GAF"/>
</dbReference>
<proteinExistence type="predicted"/>
<dbReference type="InterPro" id="IPR029016">
    <property type="entry name" value="GAF-like_dom_sf"/>
</dbReference>
<sequence>MEAGASNATEEHPLVDISLGLDELAEATTEHALLEVLHAIRTHLGMEVAFISEFEDERRIFRFVDEEAGAPHLEVGASDPLEESYCQRVVDGRLPEVIQDARQEPAALDLAATREIPIGAHLSVPIRLQDGSVYGTLCCFDRQSNATLNERDLAMMRVFADFVARQLERQRKRKQRQKGAEARIRDVLDQRRFHIVYQPMYDLVDQRIAGYEALSRFVAEPKRGPDKWFEEAATVGLRVELELAAIELALEALPEIPDSAYLSLNASPVTILSGRLADLFGPYPLDRLMLEVTEHDIVDDYAGLFEALVAMRRQGLRLAIDDAGAGYASFRHILRLAPDVIKLDRSLTHGIDTRRDSRALAAALVGFTAETGSRLLAEGVETQAELQALRDIGVRKAQGYLLGRPGPLPA</sequence>
<reference evidence="2 3" key="1">
    <citation type="submission" date="2018-01" db="EMBL/GenBank/DDBJ databases">
        <title>Halomonas endophytica sp. nov., isolated from storage liquid in the stems of Populus euphratica.</title>
        <authorList>
            <person name="Chen C."/>
        </authorList>
    </citation>
    <scope>NUCLEOTIDE SEQUENCE [LARGE SCALE GENOMIC DNA]</scope>
    <source>
        <strain evidence="2 3">DSM 26881</strain>
    </source>
</reference>
<evidence type="ECO:0000313" key="2">
    <source>
        <dbReference type="EMBL" id="PMR68924.1"/>
    </source>
</evidence>
<dbReference type="AlphaFoldDB" id="A0A2N7TL65"/>
<evidence type="ECO:0000313" key="3">
    <source>
        <dbReference type="Proteomes" id="UP000235346"/>
    </source>
</evidence>
<comment type="caution">
    <text evidence="2">The sequence shown here is derived from an EMBL/GenBank/DDBJ whole genome shotgun (WGS) entry which is preliminary data.</text>
</comment>
<accession>A0A2N7TL65</accession>
<dbReference type="CDD" id="cd01948">
    <property type="entry name" value="EAL"/>
    <property type="match status" value="1"/>
</dbReference>
<dbReference type="SUPFAM" id="SSF55781">
    <property type="entry name" value="GAF domain-like"/>
    <property type="match status" value="1"/>
</dbReference>
<dbReference type="SMART" id="SM00065">
    <property type="entry name" value="GAF"/>
    <property type="match status" value="1"/>
</dbReference>
<dbReference type="GO" id="GO:0071111">
    <property type="term" value="F:cyclic-guanylate-specific phosphodiesterase activity"/>
    <property type="evidence" value="ECO:0007669"/>
    <property type="project" value="InterPro"/>
</dbReference>
<dbReference type="PROSITE" id="PS50883">
    <property type="entry name" value="EAL"/>
    <property type="match status" value="1"/>
</dbReference>
<dbReference type="Pfam" id="PF00563">
    <property type="entry name" value="EAL"/>
    <property type="match status" value="1"/>
</dbReference>
<dbReference type="InterPro" id="IPR050706">
    <property type="entry name" value="Cyclic-di-GMP_PDE-like"/>
</dbReference>
<dbReference type="PANTHER" id="PTHR33121">
    <property type="entry name" value="CYCLIC DI-GMP PHOSPHODIESTERASE PDEF"/>
    <property type="match status" value="1"/>
</dbReference>
<organism evidence="2 3">
    <name type="scientific">Halomonas heilongjiangensis</name>
    <dbReference type="NCBI Taxonomy" id="1387883"/>
    <lineage>
        <taxon>Bacteria</taxon>
        <taxon>Pseudomonadati</taxon>
        <taxon>Pseudomonadota</taxon>
        <taxon>Gammaproteobacteria</taxon>
        <taxon>Oceanospirillales</taxon>
        <taxon>Halomonadaceae</taxon>
        <taxon>Halomonas</taxon>
    </lineage>
</organism>
<dbReference type="PANTHER" id="PTHR33121:SF76">
    <property type="entry name" value="SIGNALING PROTEIN"/>
    <property type="match status" value="1"/>
</dbReference>
<dbReference type="Pfam" id="PF13185">
    <property type="entry name" value="GAF_2"/>
    <property type="match status" value="1"/>
</dbReference>
<dbReference type="SMART" id="SM00052">
    <property type="entry name" value="EAL"/>
    <property type="match status" value="1"/>
</dbReference>
<evidence type="ECO:0000259" key="1">
    <source>
        <dbReference type="PROSITE" id="PS50883"/>
    </source>
</evidence>
<dbReference type="InterPro" id="IPR035919">
    <property type="entry name" value="EAL_sf"/>
</dbReference>
<gene>
    <name evidence="2" type="ORF">C1H66_13010</name>
</gene>
<dbReference type="Gene3D" id="3.30.450.40">
    <property type="match status" value="1"/>
</dbReference>
<name>A0A2N7TL65_9GAMM</name>
<feature type="domain" description="EAL" evidence="1">
    <location>
        <begin position="177"/>
        <end position="410"/>
    </location>
</feature>
<dbReference type="Gene3D" id="3.20.20.450">
    <property type="entry name" value="EAL domain"/>
    <property type="match status" value="1"/>
</dbReference>